<evidence type="ECO:0000256" key="4">
    <source>
        <dbReference type="SAM" id="SignalP"/>
    </source>
</evidence>
<evidence type="ECO:0000256" key="1">
    <source>
        <dbReference type="ARBA" id="ARBA00007553"/>
    </source>
</evidence>
<evidence type="ECO:0000259" key="5">
    <source>
        <dbReference type="SMART" id="SM00644"/>
    </source>
</evidence>
<dbReference type="SMART" id="SM00701">
    <property type="entry name" value="PGRP"/>
    <property type="match status" value="1"/>
</dbReference>
<name>I6R2G0_ANATI</name>
<dbReference type="GO" id="GO:0008745">
    <property type="term" value="F:N-acetylmuramoyl-L-alanine amidase activity"/>
    <property type="evidence" value="ECO:0007669"/>
    <property type="project" value="InterPro"/>
</dbReference>
<dbReference type="InterPro" id="IPR036505">
    <property type="entry name" value="Amidase/PGRP_sf"/>
</dbReference>
<dbReference type="InterPro" id="IPR006619">
    <property type="entry name" value="PGRP_domain_met/bac"/>
</dbReference>
<dbReference type="Gene3D" id="3.40.80.10">
    <property type="entry name" value="Peptidoglycan recognition protein-like"/>
    <property type="match status" value="1"/>
</dbReference>
<sequence length="204" mass="22726">MLLAWTIFGIVITMGNMASPEVVKKNSATSYSDRLIPRSQWTSHPDAKKTDLTKKPARYALVAHTAGIFCNSRSSCEKIVHSIEEWNIQIGFDLISYNFLIGGDGNIYEGRGWGKMGATAKGYNCDSISIAFIGNFEKDNLNQDMIDAFNMLIDQGLNQGELSNNFKLFGHNQVSQTISPGLHITEVIQSWQHWSKATETDVQC</sequence>
<dbReference type="EMBL" id="JQ398681">
    <property type="protein sequence ID" value="AFM38194.1"/>
    <property type="molecule type" value="mRNA"/>
</dbReference>
<dbReference type="InterPro" id="IPR015510">
    <property type="entry name" value="PGRP"/>
</dbReference>
<dbReference type="CDD" id="cd06583">
    <property type="entry name" value="PGRP"/>
    <property type="match status" value="1"/>
</dbReference>
<dbReference type="PANTHER" id="PTHR11022">
    <property type="entry name" value="PEPTIDOGLYCAN RECOGNITION PROTEIN"/>
    <property type="match status" value="1"/>
</dbReference>
<reference evidence="7" key="1">
    <citation type="journal article" date="2013" name="Insects">
        <title>Functional Immunomics of the Squash Bug, Anasa tristis (De Geer) (Heteroptera: Coreidae).</title>
        <authorList>
            <person name="Shelby K.S."/>
        </authorList>
    </citation>
    <scope>NUCLEOTIDE SEQUENCE</scope>
</reference>
<feature type="signal peptide" evidence="4">
    <location>
        <begin position="1"/>
        <end position="18"/>
    </location>
</feature>
<dbReference type="PANTHER" id="PTHR11022:SF41">
    <property type="entry name" value="PEPTIDOGLYCAN-RECOGNITION PROTEIN LC-RELATED"/>
    <property type="match status" value="1"/>
</dbReference>
<dbReference type="FunFam" id="3.40.80.10:FF:000001">
    <property type="entry name" value="Peptidoglycan recognition protein 1"/>
    <property type="match status" value="1"/>
</dbReference>
<dbReference type="SUPFAM" id="SSF55846">
    <property type="entry name" value="N-acetylmuramoyl-L-alanine amidase-like"/>
    <property type="match status" value="1"/>
</dbReference>
<keyword evidence="2" id="KW-0399">Innate immunity</keyword>
<evidence type="ECO:0000256" key="2">
    <source>
        <dbReference type="ARBA" id="ARBA00022588"/>
    </source>
</evidence>
<accession>I6R2G0</accession>
<feature type="domain" description="N-acetylmuramoyl-L-alanine amidase" evidence="5">
    <location>
        <begin position="47"/>
        <end position="181"/>
    </location>
</feature>
<comment type="similarity">
    <text evidence="1">Belongs to the N-acetylmuramoyl-L-alanine amidase 2 family.</text>
</comment>
<dbReference type="Pfam" id="PF01510">
    <property type="entry name" value="Amidase_2"/>
    <property type="match status" value="1"/>
</dbReference>
<protein>
    <submittedName>
        <fullName evidence="7">Peptidoglycan-recognition protein S2-like protein</fullName>
    </submittedName>
</protein>
<keyword evidence="3" id="KW-0391">Immunity</keyword>
<dbReference type="SMART" id="SM00644">
    <property type="entry name" value="Ami_2"/>
    <property type="match status" value="1"/>
</dbReference>
<keyword evidence="4" id="KW-0732">Signal</keyword>
<dbReference type="AlphaFoldDB" id="I6R2G0"/>
<feature type="chain" id="PRO_5003705796" evidence="4">
    <location>
        <begin position="19"/>
        <end position="204"/>
    </location>
</feature>
<evidence type="ECO:0000313" key="7">
    <source>
        <dbReference type="EMBL" id="AFM38194.1"/>
    </source>
</evidence>
<dbReference type="InterPro" id="IPR002502">
    <property type="entry name" value="Amidase_domain"/>
</dbReference>
<dbReference type="GO" id="GO:0009253">
    <property type="term" value="P:peptidoglycan catabolic process"/>
    <property type="evidence" value="ECO:0007669"/>
    <property type="project" value="InterPro"/>
</dbReference>
<dbReference type="GO" id="GO:0008270">
    <property type="term" value="F:zinc ion binding"/>
    <property type="evidence" value="ECO:0007669"/>
    <property type="project" value="InterPro"/>
</dbReference>
<proteinExistence type="evidence at transcript level"/>
<organism evidence="7">
    <name type="scientific">Anasa tristis</name>
    <name type="common">Squash bug</name>
    <dbReference type="NCBI Taxonomy" id="236421"/>
    <lineage>
        <taxon>Eukaryota</taxon>
        <taxon>Metazoa</taxon>
        <taxon>Ecdysozoa</taxon>
        <taxon>Arthropoda</taxon>
        <taxon>Hexapoda</taxon>
        <taxon>Insecta</taxon>
        <taxon>Pterygota</taxon>
        <taxon>Neoptera</taxon>
        <taxon>Paraneoptera</taxon>
        <taxon>Hemiptera</taxon>
        <taxon>Heteroptera</taxon>
        <taxon>Panheteroptera</taxon>
        <taxon>Pentatomomorpha</taxon>
        <taxon>Coreoidea</taxon>
        <taxon>Coreidae</taxon>
        <taxon>Coreinae</taxon>
        <taxon>Anasa</taxon>
    </lineage>
</organism>
<feature type="domain" description="Peptidoglycan recognition protein family" evidence="6">
    <location>
        <begin position="33"/>
        <end position="175"/>
    </location>
</feature>
<dbReference type="GO" id="GO:0045087">
    <property type="term" value="P:innate immune response"/>
    <property type="evidence" value="ECO:0007669"/>
    <property type="project" value="UniProtKB-KW"/>
</dbReference>
<evidence type="ECO:0000259" key="6">
    <source>
        <dbReference type="SMART" id="SM00701"/>
    </source>
</evidence>
<evidence type="ECO:0000256" key="3">
    <source>
        <dbReference type="ARBA" id="ARBA00022859"/>
    </source>
</evidence>